<evidence type="ECO:0000313" key="2">
    <source>
        <dbReference type="WBParaSite" id="JU765_v2.g7822.t1"/>
    </source>
</evidence>
<organism evidence="1 2">
    <name type="scientific">Panagrolaimus sp. JU765</name>
    <dbReference type="NCBI Taxonomy" id="591449"/>
    <lineage>
        <taxon>Eukaryota</taxon>
        <taxon>Metazoa</taxon>
        <taxon>Ecdysozoa</taxon>
        <taxon>Nematoda</taxon>
        <taxon>Chromadorea</taxon>
        <taxon>Rhabditida</taxon>
        <taxon>Tylenchina</taxon>
        <taxon>Panagrolaimomorpha</taxon>
        <taxon>Panagrolaimoidea</taxon>
        <taxon>Panagrolaimidae</taxon>
        <taxon>Panagrolaimus</taxon>
    </lineage>
</organism>
<dbReference type="WBParaSite" id="JU765_v2.g7822.t1">
    <property type="protein sequence ID" value="JU765_v2.g7822.t1"/>
    <property type="gene ID" value="JU765_v2.g7822"/>
</dbReference>
<name>A0AC34RK71_9BILA</name>
<evidence type="ECO:0000313" key="1">
    <source>
        <dbReference type="Proteomes" id="UP000887576"/>
    </source>
</evidence>
<reference evidence="2" key="1">
    <citation type="submission" date="2022-11" db="UniProtKB">
        <authorList>
            <consortium name="WormBaseParasite"/>
        </authorList>
    </citation>
    <scope>IDENTIFICATION</scope>
</reference>
<sequence>NAADLLPSTEYAIFRLLLKHGTKNELFKVLNDSINYGVFPNYHASALILDYLLKEKDYPGAAKVASVVVQQEMFDNSLLNHLCLYSLFKFAELPIEQQIFDDVIQKRPQVDEDVNEDDIKTMKFPYLKNYYFDGHFDLIETDALVGKSLEWLFREIKAKSTNLDEDFGKNVEILVNLYNGKMDELEKVLGKTKKISKSVVELLKSRVGQLVEKLPAEGREENEDFKRLNGLL</sequence>
<proteinExistence type="predicted"/>
<protein>
    <submittedName>
        <fullName evidence="2">Uncharacterized protein</fullName>
    </submittedName>
</protein>
<dbReference type="Proteomes" id="UP000887576">
    <property type="component" value="Unplaced"/>
</dbReference>
<accession>A0AC34RK71</accession>